<gene>
    <name evidence="2" type="ORF">SAMEA2070301_05652</name>
</gene>
<accession>A0AB38D762</accession>
<protein>
    <recommendedName>
        <fullName evidence="4">Lipoprotein</fullName>
    </recommendedName>
</protein>
<dbReference type="EMBL" id="FSHM01000018">
    <property type="protein sequence ID" value="SIC26315.1"/>
    <property type="molecule type" value="Genomic_DNA"/>
</dbReference>
<feature type="signal peptide" evidence="1">
    <location>
        <begin position="1"/>
        <end position="20"/>
    </location>
</feature>
<name>A0AB38D762_9MYCO</name>
<evidence type="ECO:0000313" key="3">
    <source>
        <dbReference type="Proteomes" id="UP000185210"/>
    </source>
</evidence>
<dbReference type="PROSITE" id="PS51257">
    <property type="entry name" value="PROKAR_LIPOPROTEIN"/>
    <property type="match status" value="1"/>
</dbReference>
<organism evidence="2 3">
    <name type="scientific">Mycobacteroides abscessus subsp. abscessus</name>
    <dbReference type="NCBI Taxonomy" id="1185650"/>
    <lineage>
        <taxon>Bacteria</taxon>
        <taxon>Bacillati</taxon>
        <taxon>Actinomycetota</taxon>
        <taxon>Actinomycetes</taxon>
        <taxon>Mycobacteriales</taxon>
        <taxon>Mycobacteriaceae</taxon>
        <taxon>Mycobacteroides</taxon>
        <taxon>Mycobacteroides abscessus</taxon>
    </lineage>
</organism>
<dbReference type="AlphaFoldDB" id="A0AB38D762"/>
<feature type="chain" id="PRO_5044344900" description="Lipoprotein" evidence="1">
    <location>
        <begin position="21"/>
        <end position="168"/>
    </location>
</feature>
<evidence type="ECO:0008006" key="4">
    <source>
        <dbReference type="Google" id="ProtNLM"/>
    </source>
</evidence>
<comment type="caution">
    <text evidence="2">The sequence shown here is derived from an EMBL/GenBank/DDBJ whole genome shotgun (WGS) entry which is preliminary data.</text>
</comment>
<proteinExistence type="predicted"/>
<evidence type="ECO:0000256" key="1">
    <source>
        <dbReference type="SAM" id="SignalP"/>
    </source>
</evidence>
<evidence type="ECO:0000313" key="2">
    <source>
        <dbReference type="EMBL" id="SIC26315.1"/>
    </source>
</evidence>
<dbReference type="Proteomes" id="UP000185210">
    <property type="component" value="Unassembled WGS sequence"/>
</dbReference>
<reference evidence="2 3" key="1">
    <citation type="submission" date="2016-11" db="EMBL/GenBank/DDBJ databases">
        <authorList>
            <consortium name="Pathogen Informatics"/>
        </authorList>
    </citation>
    <scope>NUCLEOTIDE SEQUENCE [LARGE SCALE GENOMIC DNA]</scope>
    <source>
        <strain evidence="2 3">104</strain>
    </source>
</reference>
<keyword evidence="1" id="KW-0732">Signal</keyword>
<sequence length="168" mass="18186">MSAVRAVQTVLLSFVLIVLGACTDKNQPASDRTETTTVQPDEIRHDLEPLTKRFAALGSPKSASWIGGAKSPENSTSRVDIPGPSSYWLEAVIELDPAVASGLRAKHIGGQPSQPAQPEVRPALRSLVPEGVYVRSDSLDAVFTVNNWYSKAYLNQDRPTLVLTSFEP</sequence>